<evidence type="ECO:0000313" key="2">
    <source>
        <dbReference type="Proteomes" id="UP000664915"/>
    </source>
</evidence>
<organism evidence="1 2">
    <name type="scientific">Synechococcus phage S-SRM01</name>
    <dbReference type="NCBI Taxonomy" id="2781608"/>
    <lineage>
        <taxon>Viruses</taxon>
        <taxon>Duplodnaviria</taxon>
        <taxon>Heunggongvirae</taxon>
        <taxon>Uroviricota</taxon>
        <taxon>Caudoviricetes</taxon>
        <taxon>Pantevenvirales</taxon>
        <taxon>Kyanoviridae</taxon>
        <taxon>Serangoonvirus</taxon>
        <taxon>Serangoonvirus essarone</taxon>
    </lineage>
</organism>
<protein>
    <submittedName>
        <fullName evidence="1">Uncharacterized protein</fullName>
    </submittedName>
</protein>
<keyword evidence="2" id="KW-1185">Reference proteome</keyword>
<proteinExistence type="predicted"/>
<evidence type="ECO:0000313" key="1">
    <source>
        <dbReference type="EMBL" id="QPX47989.1"/>
    </source>
</evidence>
<dbReference type="RefSeq" id="YP_010669999.1">
    <property type="nucleotide sequence ID" value="NC_070963.1"/>
</dbReference>
<dbReference type="GeneID" id="77946194"/>
<accession>A0A879R290</accession>
<dbReference type="KEGG" id="vg:77946194"/>
<name>A0A879R290_9CAUD</name>
<dbReference type="EMBL" id="MW015081">
    <property type="protein sequence ID" value="QPX47989.1"/>
    <property type="molecule type" value="Genomic_DNA"/>
</dbReference>
<sequence length="79" mass="9321">MPTYRFENIETGEIFEKWMYMAEKDSYLKENPHLKPLIPTQMNVGEVGDWKNKLINKHPDWNTVLDRASKAPKSTVKKL</sequence>
<reference evidence="1" key="1">
    <citation type="submission" date="2020-09" db="EMBL/GenBank/DDBJ databases">
        <authorList>
            <person name="Zhang D."/>
            <person name="Hatherill J.R."/>
            <person name="Ramirez J.F."/>
            <person name="Edinger B."/>
            <person name="Balarin R."/>
            <person name="Sullivan A."/>
            <person name="Humpal K.M."/>
            <person name="Guseva A."/>
            <person name="Butela K.A."/>
            <person name="Garlena R.A."/>
            <person name="Russell D.A."/>
            <person name="Pope W.H."/>
            <person name="Jacobs-Sera D."/>
            <person name="Hatfull G.F."/>
        </authorList>
    </citation>
    <scope>NUCLEOTIDE SEQUENCE</scope>
</reference>
<dbReference type="Proteomes" id="UP000664915">
    <property type="component" value="Segment"/>
</dbReference>